<evidence type="ECO:0000256" key="2">
    <source>
        <dbReference type="ARBA" id="ARBA00023127"/>
    </source>
</evidence>
<name>A0A6I9U7G7_SESIN</name>
<feature type="domain" description="Cyclin C-terminal" evidence="4">
    <location>
        <begin position="154"/>
        <end position="267"/>
    </location>
</feature>
<dbReference type="AlphaFoldDB" id="A0A6I9U7G7"/>
<accession>A0A6I9U7G7</accession>
<dbReference type="GO" id="GO:0051301">
    <property type="term" value="P:cell division"/>
    <property type="evidence" value="ECO:0007669"/>
    <property type="project" value="UniProtKB-KW"/>
</dbReference>
<dbReference type="InterPro" id="IPR039361">
    <property type="entry name" value="Cyclin"/>
</dbReference>
<dbReference type="SUPFAM" id="SSF47954">
    <property type="entry name" value="Cyclin-like"/>
    <property type="match status" value="2"/>
</dbReference>
<dbReference type="OrthoDB" id="913865at2759"/>
<keyword evidence="5" id="KW-1185">Reference proteome</keyword>
<evidence type="ECO:0000313" key="5">
    <source>
        <dbReference type="Proteomes" id="UP000504604"/>
    </source>
</evidence>
<keyword evidence="1" id="KW-0132">Cell division</keyword>
<evidence type="ECO:0000259" key="4">
    <source>
        <dbReference type="SMART" id="SM01332"/>
    </source>
</evidence>
<gene>
    <name evidence="6" type="primary">LOC105174783</name>
</gene>
<organism evidence="5 6">
    <name type="scientific">Sesamum indicum</name>
    <name type="common">Oriental sesame</name>
    <name type="synonym">Sesamum orientale</name>
    <dbReference type="NCBI Taxonomy" id="4182"/>
    <lineage>
        <taxon>Eukaryota</taxon>
        <taxon>Viridiplantae</taxon>
        <taxon>Streptophyta</taxon>
        <taxon>Embryophyta</taxon>
        <taxon>Tracheophyta</taxon>
        <taxon>Spermatophyta</taxon>
        <taxon>Magnoliopsida</taxon>
        <taxon>eudicotyledons</taxon>
        <taxon>Gunneridae</taxon>
        <taxon>Pentapetalae</taxon>
        <taxon>asterids</taxon>
        <taxon>lamiids</taxon>
        <taxon>Lamiales</taxon>
        <taxon>Pedaliaceae</taxon>
        <taxon>Sesamum</taxon>
    </lineage>
</organism>
<dbReference type="RefSeq" id="XP_011095274.1">
    <property type="nucleotide sequence ID" value="XM_011096972.2"/>
</dbReference>
<evidence type="ECO:0000256" key="3">
    <source>
        <dbReference type="ARBA" id="ARBA00023306"/>
    </source>
</evidence>
<evidence type="ECO:0000256" key="1">
    <source>
        <dbReference type="ARBA" id="ARBA00022618"/>
    </source>
</evidence>
<keyword evidence="3" id="KW-0131">Cell cycle</keyword>
<dbReference type="CDD" id="cd20544">
    <property type="entry name" value="CYCLIN_AtCycD-like_rpt2"/>
    <property type="match status" value="1"/>
</dbReference>
<reference evidence="6" key="1">
    <citation type="submission" date="2025-08" db="UniProtKB">
        <authorList>
            <consortium name="RefSeq"/>
        </authorList>
    </citation>
    <scope>IDENTIFICATION</scope>
</reference>
<evidence type="ECO:0000313" key="6">
    <source>
        <dbReference type="RefSeq" id="XP_011095274.1"/>
    </source>
</evidence>
<dbReference type="Gene3D" id="1.10.472.10">
    <property type="entry name" value="Cyclin-like"/>
    <property type="match status" value="2"/>
</dbReference>
<dbReference type="Proteomes" id="UP000504604">
    <property type="component" value="Linkage group LG12"/>
</dbReference>
<keyword evidence="2" id="KW-0195">Cyclin</keyword>
<dbReference type="InterPro" id="IPR004367">
    <property type="entry name" value="Cyclin_C-dom"/>
</dbReference>
<dbReference type="InterPro" id="IPR006671">
    <property type="entry name" value="Cyclin_N"/>
</dbReference>
<dbReference type="GeneID" id="105174783"/>
<dbReference type="SMART" id="SM01332">
    <property type="entry name" value="Cyclin_C"/>
    <property type="match status" value="1"/>
</dbReference>
<proteinExistence type="predicted"/>
<dbReference type="Pfam" id="PF00134">
    <property type="entry name" value="Cyclin_N"/>
    <property type="match status" value="1"/>
</dbReference>
<dbReference type="PANTHER" id="PTHR10177">
    <property type="entry name" value="CYCLINS"/>
    <property type="match status" value="1"/>
</dbReference>
<dbReference type="Pfam" id="PF02984">
    <property type="entry name" value="Cyclin_C"/>
    <property type="match status" value="1"/>
</dbReference>
<dbReference type="KEGG" id="sind:105174783"/>
<protein>
    <submittedName>
        <fullName evidence="6">Cyclin-D6-1</fullName>
    </submittedName>
</protein>
<dbReference type="InParanoid" id="A0A6I9U7G7"/>
<sequence>MEGDPEHLYKLSYDKLPESARESLGRLISAEVYFTVPASYLDDENLGCLRKYAVSFIEKQSKCENFDALIPYVAMTYFDRFMSIGEIPPVVKTQFANIILCLISCLALAWKLRTKTFVLSKFWNEKNLNKFSARDVLQMELYICRRLDWRMRALTPISFIEYIIPLLPLRRESPSLRRPVRQLIVKSQFDISFTKYRPSVVAASAVLTVASHMFPSTCGLIALTILTPEYIFPEVEKVLECRDMLEPLFEGMSMPAVGNASRNIEDNQPADTQSNIEEERIHPAGMEPAASAIQPVLEESDELVNADADELMNFELGWIDAEAAAESKVVAQAADDAGYITHLRQKLSGCGRRVMQSCNILMNNASSNKSLNTNLAAVNWTRAGYTWFILLISTPKN</sequence>
<dbReference type="InterPro" id="IPR036915">
    <property type="entry name" value="Cyclin-like_sf"/>
</dbReference>